<name>A0ABY1LP99_9MICO</name>
<dbReference type="InterPro" id="IPR039538">
    <property type="entry name" value="BetI_C"/>
</dbReference>
<keyword evidence="3 5" id="KW-0238">DNA-binding</keyword>
<keyword evidence="8" id="KW-1185">Reference proteome</keyword>
<keyword evidence="4" id="KW-0804">Transcription</keyword>
<reference evidence="7 8" key="1">
    <citation type="submission" date="2017-02" db="EMBL/GenBank/DDBJ databases">
        <authorList>
            <person name="Varghese N."/>
            <person name="Submissions S."/>
        </authorList>
    </citation>
    <scope>NUCLEOTIDE SEQUENCE [LARGE SCALE GENOMIC DNA]</scope>
    <source>
        <strain evidence="7 8">VKM Ac-1787</strain>
    </source>
</reference>
<dbReference type="SUPFAM" id="SSF46689">
    <property type="entry name" value="Homeodomain-like"/>
    <property type="match status" value="1"/>
</dbReference>
<dbReference type="PROSITE" id="PS50977">
    <property type="entry name" value="HTH_TETR_2"/>
    <property type="match status" value="1"/>
</dbReference>
<dbReference type="Pfam" id="PF13977">
    <property type="entry name" value="TetR_C_6"/>
    <property type="match status" value="1"/>
</dbReference>
<dbReference type="InterPro" id="IPR001647">
    <property type="entry name" value="HTH_TetR"/>
</dbReference>
<dbReference type="Proteomes" id="UP000190827">
    <property type="component" value="Unassembled WGS sequence"/>
</dbReference>
<feature type="domain" description="HTH tetR-type" evidence="6">
    <location>
        <begin position="11"/>
        <end position="71"/>
    </location>
</feature>
<keyword evidence="2" id="KW-0805">Transcription regulation</keyword>
<dbReference type="PANTHER" id="PTHR47506:SF6">
    <property type="entry name" value="HTH-TYPE TRANSCRIPTIONAL REPRESSOR NEMR"/>
    <property type="match status" value="1"/>
</dbReference>
<dbReference type="EMBL" id="FUZO01000002">
    <property type="protein sequence ID" value="SKC70195.1"/>
    <property type="molecule type" value="Genomic_DNA"/>
</dbReference>
<feature type="DNA-binding region" description="H-T-H motif" evidence="5">
    <location>
        <begin position="34"/>
        <end position="53"/>
    </location>
</feature>
<evidence type="ECO:0000256" key="1">
    <source>
        <dbReference type="ARBA" id="ARBA00022491"/>
    </source>
</evidence>
<gene>
    <name evidence="7" type="ORF">SAMN06295973_3104</name>
</gene>
<dbReference type="RefSeq" id="WP_079706794.1">
    <property type="nucleotide sequence ID" value="NZ_FUZO01000002.1"/>
</dbReference>
<comment type="caution">
    <text evidence="7">The sequence shown here is derived from an EMBL/GenBank/DDBJ whole genome shotgun (WGS) entry which is preliminary data.</text>
</comment>
<dbReference type="PRINTS" id="PR00455">
    <property type="entry name" value="HTHTETR"/>
</dbReference>
<dbReference type="Gene3D" id="1.10.357.10">
    <property type="entry name" value="Tetracycline Repressor, domain 2"/>
    <property type="match status" value="1"/>
</dbReference>
<sequence>MTARGSYAKGVARREEILRVALAVFAREGYRGTSLREVAREVGVSLPGLMHYFESKEHLFAAILRERDAVDYEEFAAAGSQDAIEGLVAVMRHNSDVPGLVELYLTMAAAAGDAEHPVRGFFVDHVTAVRRSIADVVRDRQASGRVTAGIDPEHVARVMVALADGLQVQWTLDPSVDMAGDLERAWALLVGDAGAVR</sequence>
<proteinExistence type="predicted"/>
<evidence type="ECO:0000259" key="6">
    <source>
        <dbReference type="PROSITE" id="PS50977"/>
    </source>
</evidence>
<dbReference type="SUPFAM" id="SSF48498">
    <property type="entry name" value="Tetracyclin repressor-like, C-terminal domain"/>
    <property type="match status" value="1"/>
</dbReference>
<evidence type="ECO:0000313" key="8">
    <source>
        <dbReference type="Proteomes" id="UP000190827"/>
    </source>
</evidence>
<evidence type="ECO:0000256" key="4">
    <source>
        <dbReference type="ARBA" id="ARBA00023163"/>
    </source>
</evidence>
<evidence type="ECO:0000256" key="2">
    <source>
        <dbReference type="ARBA" id="ARBA00023015"/>
    </source>
</evidence>
<dbReference type="InterPro" id="IPR009057">
    <property type="entry name" value="Homeodomain-like_sf"/>
</dbReference>
<protein>
    <submittedName>
        <fullName evidence="7">Transcriptional regulator, TetR family</fullName>
    </submittedName>
</protein>
<evidence type="ECO:0000256" key="3">
    <source>
        <dbReference type="ARBA" id="ARBA00023125"/>
    </source>
</evidence>
<evidence type="ECO:0000256" key="5">
    <source>
        <dbReference type="PROSITE-ProRule" id="PRU00335"/>
    </source>
</evidence>
<evidence type="ECO:0000313" key="7">
    <source>
        <dbReference type="EMBL" id="SKC70195.1"/>
    </source>
</evidence>
<dbReference type="Pfam" id="PF00440">
    <property type="entry name" value="TetR_N"/>
    <property type="match status" value="1"/>
</dbReference>
<organism evidence="7 8">
    <name type="scientific">Plantibacter cousiniae</name>
    <name type="common">nom. nud.</name>
    <dbReference type="NCBI Taxonomy" id="199709"/>
    <lineage>
        <taxon>Bacteria</taxon>
        <taxon>Bacillati</taxon>
        <taxon>Actinomycetota</taxon>
        <taxon>Actinomycetes</taxon>
        <taxon>Micrococcales</taxon>
        <taxon>Microbacteriaceae</taxon>
        <taxon>Plantibacter</taxon>
    </lineage>
</organism>
<keyword evidence="1" id="KW-0678">Repressor</keyword>
<accession>A0ABY1LP99</accession>
<dbReference type="InterPro" id="IPR036271">
    <property type="entry name" value="Tet_transcr_reg_TetR-rel_C_sf"/>
</dbReference>
<dbReference type="PANTHER" id="PTHR47506">
    <property type="entry name" value="TRANSCRIPTIONAL REGULATORY PROTEIN"/>
    <property type="match status" value="1"/>
</dbReference>